<dbReference type="SUPFAM" id="SSF81606">
    <property type="entry name" value="PP2C-like"/>
    <property type="match status" value="1"/>
</dbReference>
<evidence type="ECO:0000259" key="1">
    <source>
        <dbReference type="PROSITE" id="PS51746"/>
    </source>
</evidence>
<dbReference type="InterPro" id="IPR036457">
    <property type="entry name" value="PPM-type-like_dom_sf"/>
</dbReference>
<proteinExistence type="predicted"/>
<dbReference type="Gene3D" id="3.60.40.10">
    <property type="entry name" value="PPM-type phosphatase domain"/>
    <property type="match status" value="1"/>
</dbReference>
<dbReference type="SMART" id="SM00331">
    <property type="entry name" value="PP2C_SIG"/>
    <property type="match status" value="1"/>
</dbReference>
<keyword evidence="3" id="KW-1185">Reference proteome</keyword>
<dbReference type="Pfam" id="PF13672">
    <property type="entry name" value="PP2C_2"/>
    <property type="match status" value="1"/>
</dbReference>
<accession>A0A2M6UHQ7</accession>
<name>A0A2M6UHQ7_9BRAD</name>
<evidence type="ECO:0000313" key="3">
    <source>
        <dbReference type="Proteomes" id="UP000228930"/>
    </source>
</evidence>
<protein>
    <recommendedName>
        <fullName evidence="1">PPM-type phosphatase domain-containing protein</fullName>
    </recommendedName>
</protein>
<dbReference type="CDD" id="cd00143">
    <property type="entry name" value="PP2Cc"/>
    <property type="match status" value="1"/>
</dbReference>
<reference evidence="2 3" key="1">
    <citation type="submission" date="2015-06" db="EMBL/GenBank/DDBJ databases">
        <title>Comparative genome analysis of nirS-carrying Bradyrhizobium sp. strains.</title>
        <authorList>
            <person name="Ishii S."/>
            <person name="Jang J."/>
            <person name="Nishizawa T."/>
            <person name="Senoo K."/>
        </authorList>
    </citation>
    <scope>NUCLEOTIDE SEQUENCE [LARGE SCALE GENOMIC DNA]</scope>
    <source>
        <strain evidence="2 3">TSA1</strain>
    </source>
</reference>
<dbReference type="PROSITE" id="PS51746">
    <property type="entry name" value="PPM_2"/>
    <property type="match status" value="1"/>
</dbReference>
<dbReference type="Proteomes" id="UP000228930">
    <property type="component" value="Unassembled WGS sequence"/>
</dbReference>
<dbReference type="EMBL" id="LFJC01000003">
    <property type="protein sequence ID" value="PIT04146.1"/>
    <property type="molecule type" value="Genomic_DNA"/>
</dbReference>
<feature type="domain" description="PPM-type phosphatase" evidence="1">
    <location>
        <begin position="5"/>
        <end position="246"/>
    </location>
</feature>
<evidence type="ECO:0000313" key="2">
    <source>
        <dbReference type="EMBL" id="PIT04146.1"/>
    </source>
</evidence>
<sequence>MRIHDIALFTHRGAVRVRNEDAVFVGGTIFQEDLRDVVALRLTGSPHALLIADGMGGHPHGDLASHAALAFLTSQDGLLDGSAACETALHAANERLYELMDEPTRIGMGTTIAGLVLQETAMIAFNVGDSRAYRLSSGGLHKLSHEDVVLPPGEGIAPARTHGITQALGGSTFPLAIVPHVCVEPPLQVGDKVLLCTDGLTDALNDTEIETFLQLSASPAIIIQKLVRRAISAGTRDNISVVVGVCV</sequence>
<organism evidence="2 3">
    <name type="scientific">Bradyrhizobium nitroreducens</name>
    <dbReference type="NCBI Taxonomy" id="709803"/>
    <lineage>
        <taxon>Bacteria</taxon>
        <taxon>Pseudomonadati</taxon>
        <taxon>Pseudomonadota</taxon>
        <taxon>Alphaproteobacteria</taxon>
        <taxon>Hyphomicrobiales</taxon>
        <taxon>Nitrobacteraceae</taxon>
        <taxon>Bradyrhizobium</taxon>
    </lineage>
</organism>
<comment type="caution">
    <text evidence="2">The sequence shown here is derived from an EMBL/GenBank/DDBJ whole genome shotgun (WGS) entry which is preliminary data.</text>
</comment>
<gene>
    <name evidence="2" type="ORF">TSA1_27780</name>
</gene>
<dbReference type="InterPro" id="IPR001932">
    <property type="entry name" value="PPM-type_phosphatase-like_dom"/>
</dbReference>
<dbReference type="SMART" id="SM00332">
    <property type="entry name" value="PP2Cc"/>
    <property type="match status" value="1"/>
</dbReference>
<dbReference type="AlphaFoldDB" id="A0A2M6UHQ7"/>